<dbReference type="GO" id="GO:0015450">
    <property type="term" value="F:protein-transporting ATPase activity"/>
    <property type="evidence" value="ECO:0007669"/>
    <property type="project" value="InterPro"/>
</dbReference>
<reference evidence="12 13" key="1">
    <citation type="submission" date="2011-06" db="EMBL/GenBank/DDBJ databases">
        <title>The complete genome of Spirochaeta thermophila DSM 6578.</title>
        <authorList>
            <consortium name="US DOE Joint Genome Institute (JGI-PGF)"/>
            <person name="Lucas S."/>
            <person name="Lapidus A."/>
            <person name="Bruce D."/>
            <person name="Goodwin L."/>
            <person name="Pitluck S."/>
            <person name="Peters L."/>
            <person name="Kyrpides N."/>
            <person name="Mavromatis K."/>
            <person name="Ivanova N."/>
            <person name="Mikailova N."/>
            <person name="Pagani I."/>
            <person name="Chertkov O."/>
            <person name="Detter J.C."/>
            <person name="Tapia R."/>
            <person name="Han C."/>
            <person name="Land M."/>
            <person name="Hauser L."/>
            <person name="Markowitz V."/>
            <person name="Cheng J.-F."/>
            <person name="Hugenholtz P."/>
            <person name="Woyke T."/>
            <person name="Wu D."/>
            <person name="Spring S."/>
            <person name="Merkhoffer B."/>
            <person name="Schneider S."/>
            <person name="Klenk H.-P."/>
            <person name="Eisen J.A."/>
        </authorList>
    </citation>
    <scope>NUCLEOTIDE SEQUENCE [LARGE SCALE GENOMIC DNA]</scope>
    <source>
        <strain evidence="13">ATCC 700085 / DSM 6578 / Z-1203</strain>
    </source>
</reference>
<dbReference type="Proteomes" id="UP000007254">
    <property type="component" value="Chromosome"/>
</dbReference>
<feature type="transmembrane region" description="Helical" evidence="9">
    <location>
        <begin position="134"/>
        <end position="155"/>
    </location>
</feature>
<keyword evidence="13" id="KW-1185">Reference proteome</keyword>
<dbReference type="InterPro" id="IPR055344">
    <property type="entry name" value="SecD_SecF_C_bact"/>
</dbReference>
<feature type="transmembrane region" description="Helical" evidence="9">
    <location>
        <begin position="189"/>
        <end position="210"/>
    </location>
</feature>
<keyword evidence="5 9" id="KW-0653">Protein transport</keyword>
<dbReference type="KEGG" id="stq:Spith_1996"/>
<feature type="transmembrane region" description="Helical" evidence="9">
    <location>
        <begin position="162"/>
        <end position="183"/>
    </location>
</feature>
<dbReference type="HAMAP" id="MF_01464_B">
    <property type="entry name" value="SecF_B"/>
    <property type="match status" value="1"/>
</dbReference>
<dbReference type="NCBIfam" id="TIGR00966">
    <property type="entry name" value="transloc_SecF"/>
    <property type="match status" value="1"/>
</dbReference>
<feature type="compositionally biased region" description="Basic residues" evidence="10">
    <location>
        <begin position="342"/>
        <end position="355"/>
    </location>
</feature>
<keyword evidence="6 9" id="KW-1133">Transmembrane helix</keyword>
<keyword evidence="3 9" id="KW-1003">Cell membrane</keyword>
<comment type="caution">
    <text evidence="9">Lacks conserved residue(s) required for the propagation of feature annotation.</text>
</comment>
<evidence type="ECO:0000313" key="13">
    <source>
        <dbReference type="Proteomes" id="UP000007254"/>
    </source>
</evidence>
<evidence type="ECO:0000256" key="1">
    <source>
        <dbReference type="ARBA" id="ARBA00004651"/>
    </source>
</evidence>
<name>G0GEB7_WINT7</name>
<evidence type="ECO:0000256" key="5">
    <source>
        <dbReference type="ARBA" id="ARBA00022927"/>
    </source>
</evidence>
<dbReference type="SUPFAM" id="SSF82866">
    <property type="entry name" value="Multidrug efflux transporter AcrB transmembrane domain"/>
    <property type="match status" value="1"/>
</dbReference>
<evidence type="ECO:0000256" key="6">
    <source>
        <dbReference type="ARBA" id="ARBA00022989"/>
    </source>
</evidence>
<evidence type="ECO:0000259" key="11">
    <source>
        <dbReference type="Pfam" id="PF02355"/>
    </source>
</evidence>
<evidence type="ECO:0000256" key="8">
    <source>
        <dbReference type="ARBA" id="ARBA00023136"/>
    </source>
</evidence>
<dbReference type="InterPro" id="IPR005665">
    <property type="entry name" value="SecF_bac"/>
</dbReference>
<feature type="transmembrane region" description="Helical" evidence="9">
    <location>
        <begin position="241"/>
        <end position="258"/>
    </location>
</feature>
<dbReference type="NCBIfam" id="TIGR00916">
    <property type="entry name" value="2A0604s01"/>
    <property type="match status" value="1"/>
</dbReference>
<keyword evidence="9" id="KW-0997">Cell inner membrane</keyword>
<keyword evidence="2 9" id="KW-0813">Transport</keyword>
<dbReference type="AlphaFoldDB" id="G0GEB7"/>
<evidence type="ECO:0000256" key="9">
    <source>
        <dbReference type="HAMAP-Rule" id="MF_01464"/>
    </source>
</evidence>
<comment type="similarity">
    <text evidence="9">Belongs to the SecD/SecF family. SecF subfamily.</text>
</comment>
<dbReference type="PRINTS" id="PR01755">
    <property type="entry name" value="SECFTRNLCASE"/>
</dbReference>
<feature type="compositionally biased region" description="Basic and acidic residues" evidence="10">
    <location>
        <begin position="301"/>
        <end position="316"/>
    </location>
</feature>
<dbReference type="Pfam" id="PF02355">
    <property type="entry name" value="SecD_SecF_C"/>
    <property type="match status" value="1"/>
</dbReference>
<dbReference type="InterPro" id="IPR022645">
    <property type="entry name" value="SecD/SecF_bac"/>
</dbReference>
<feature type="transmembrane region" description="Helical" evidence="9">
    <location>
        <begin position="264"/>
        <end position="291"/>
    </location>
</feature>
<proteinExistence type="inferred from homology"/>
<dbReference type="PANTHER" id="PTHR30081">
    <property type="entry name" value="PROTEIN-EXPORT MEMBRANE PROTEIN SEC"/>
    <property type="match status" value="1"/>
</dbReference>
<dbReference type="GO" id="GO:0065002">
    <property type="term" value="P:intracellular protein transmembrane transport"/>
    <property type="evidence" value="ECO:0007669"/>
    <property type="project" value="UniProtKB-UniRule"/>
</dbReference>
<evidence type="ECO:0000313" key="12">
    <source>
        <dbReference type="EMBL" id="AEJ62254.1"/>
    </source>
</evidence>
<dbReference type="STRING" id="869211.Spith_1996"/>
<dbReference type="InterPro" id="IPR022813">
    <property type="entry name" value="SecD/SecF_arch_bac"/>
</dbReference>
<comment type="function">
    <text evidence="9">Part of the Sec protein translocase complex. Interacts with the SecYEG preprotein conducting channel. SecDF uses the proton motive force (PMF) to complete protein translocation after the ATP-dependent function of SecA.</text>
</comment>
<comment type="subcellular location">
    <subcellularLocation>
        <location evidence="9">Cell inner membrane</location>
        <topology evidence="9">Multi-pass membrane protein</topology>
    </subcellularLocation>
    <subcellularLocation>
        <location evidence="1">Cell membrane</location>
        <topology evidence="1">Multi-pass membrane protein</topology>
    </subcellularLocation>
</comment>
<keyword evidence="8 9" id="KW-0472">Membrane</keyword>
<dbReference type="GO" id="GO:0005886">
    <property type="term" value="C:plasma membrane"/>
    <property type="evidence" value="ECO:0007669"/>
    <property type="project" value="UniProtKB-SubCell"/>
</dbReference>
<dbReference type="GO" id="GO:0043952">
    <property type="term" value="P:protein transport by the Sec complex"/>
    <property type="evidence" value="ECO:0007669"/>
    <property type="project" value="UniProtKB-UniRule"/>
</dbReference>
<protein>
    <recommendedName>
        <fullName evidence="9">Protein-export membrane protein SecF</fullName>
    </recommendedName>
</protein>
<comment type="subunit">
    <text evidence="9">Forms a complex with SecD. Part of the essential Sec protein translocation apparatus which comprises SecA, SecYEG and auxiliary proteins SecDF. Other proteins may also be involved.</text>
</comment>
<evidence type="ECO:0000256" key="7">
    <source>
        <dbReference type="ARBA" id="ARBA00023010"/>
    </source>
</evidence>
<organism evidence="12 13">
    <name type="scientific">Winmispira thermophila (strain ATCC 700085 / DSM 6578 / Z-1203)</name>
    <name type="common">Spirochaeta thermophila</name>
    <dbReference type="NCBI Taxonomy" id="869211"/>
    <lineage>
        <taxon>Bacteria</taxon>
        <taxon>Pseudomonadati</taxon>
        <taxon>Spirochaetota</taxon>
        <taxon>Spirochaetia</taxon>
        <taxon>Winmispirales</taxon>
        <taxon>Winmispiraceae</taxon>
        <taxon>Winmispira</taxon>
    </lineage>
</organism>
<dbReference type="OrthoDB" id="9805019at2"/>
<feature type="compositionally biased region" description="Low complexity" evidence="10">
    <location>
        <begin position="317"/>
        <end position="326"/>
    </location>
</feature>
<evidence type="ECO:0000256" key="3">
    <source>
        <dbReference type="ARBA" id="ARBA00022475"/>
    </source>
</evidence>
<sequence>MRVIRFTRYRALAITLSLLVIVAGGVATFFQGGFNLGIDFRAGLTERVAVAPSVSASIEDVRRALAGIQGVQVQTIGAPEDQEFLVKVKEEEGAENFRETTRTAILSALGAAFGQGNVEERSSQYIGPRFSASIASQSFLLVLVAILFMLVYIWFRFQLAYAVGAITALFHDVFVLLGVIGAFQLEVSTATIAAILTIVGYSINDTIVVFDRIRENTQLLKERPFREIVDGSITQTLSRTLITSLTTLLAVLAIYIFTTGDIKLFAFNLIVGIVVGTYSSIFIASPVMMWIRNARHREEEEMKEQRQQVLSVKEETAPPAEEAAGGESEEKGEGSGVQIVQGRRKLPRSKRKKKK</sequence>
<evidence type="ECO:0000256" key="2">
    <source>
        <dbReference type="ARBA" id="ARBA00022448"/>
    </source>
</evidence>
<dbReference type="RefSeq" id="WP_014625575.1">
    <property type="nucleotide sequence ID" value="NC_017583.1"/>
</dbReference>
<dbReference type="InterPro" id="IPR048634">
    <property type="entry name" value="SecD_SecF_C"/>
</dbReference>
<dbReference type="EMBL" id="CP002903">
    <property type="protein sequence ID" value="AEJ62254.1"/>
    <property type="molecule type" value="Genomic_DNA"/>
</dbReference>
<dbReference type="GO" id="GO:0006605">
    <property type="term" value="P:protein targeting"/>
    <property type="evidence" value="ECO:0007669"/>
    <property type="project" value="UniProtKB-UniRule"/>
</dbReference>
<accession>G0GEB7</accession>
<evidence type="ECO:0000256" key="10">
    <source>
        <dbReference type="SAM" id="MobiDB-lite"/>
    </source>
</evidence>
<feature type="region of interest" description="Disordered" evidence="10">
    <location>
        <begin position="301"/>
        <end position="355"/>
    </location>
</feature>
<keyword evidence="7 9" id="KW-0811">Translocation</keyword>
<feature type="domain" description="Protein export membrane protein SecD/SecF C-terminal" evidence="11">
    <location>
        <begin position="113"/>
        <end position="293"/>
    </location>
</feature>
<keyword evidence="4 9" id="KW-0812">Transmembrane</keyword>
<dbReference type="PANTHER" id="PTHR30081:SF8">
    <property type="entry name" value="PROTEIN TRANSLOCASE SUBUNIT SECF"/>
    <property type="match status" value="1"/>
</dbReference>
<dbReference type="HOGENOM" id="CLU_050012_0_1_12"/>
<dbReference type="Gene3D" id="1.20.1640.10">
    <property type="entry name" value="Multidrug efflux transporter AcrB transmembrane domain"/>
    <property type="match status" value="1"/>
</dbReference>
<evidence type="ECO:0000256" key="4">
    <source>
        <dbReference type="ARBA" id="ARBA00022692"/>
    </source>
</evidence>
<gene>
    <name evidence="9" type="primary">secF</name>
    <name evidence="12" type="ordered locus">Spith_1996</name>
</gene>